<evidence type="ECO:0000313" key="3">
    <source>
        <dbReference type="Proteomes" id="UP000532147"/>
    </source>
</evidence>
<feature type="transmembrane region" description="Helical" evidence="1">
    <location>
        <begin position="6"/>
        <end position="27"/>
    </location>
</feature>
<keyword evidence="1" id="KW-0812">Transmembrane</keyword>
<dbReference type="EMBL" id="JABERH010000013">
    <property type="protein sequence ID" value="NNH37897.1"/>
    <property type="molecule type" value="Genomic_DNA"/>
</dbReference>
<accession>A0A8E4FAS7</accession>
<name>A0A8E4FAS7_9GAMM</name>
<dbReference type="Proteomes" id="UP000532147">
    <property type="component" value="Unassembled WGS sequence"/>
</dbReference>
<proteinExistence type="predicted"/>
<keyword evidence="1" id="KW-0472">Membrane</keyword>
<evidence type="ECO:0000256" key="1">
    <source>
        <dbReference type="SAM" id="Phobius"/>
    </source>
</evidence>
<keyword evidence="1" id="KW-1133">Transmembrane helix</keyword>
<dbReference type="AlphaFoldDB" id="A0A8E4FAS7"/>
<protein>
    <submittedName>
        <fullName evidence="2">Uncharacterized protein</fullName>
    </submittedName>
</protein>
<dbReference type="RefSeq" id="WP_171533976.1">
    <property type="nucleotide sequence ID" value="NZ_JABERH010000013.1"/>
</dbReference>
<sequence length="194" mass="22624">MWICELDWGATTTILAAIVTSGTALYISSQWKTQKNLEAISNKAEKILPYLDELGKSLTFYKNYLDLMLTTFIDCENWHPSISITDRVDKFLIDLSEKDFIQKQSIFEYNLVAFKSSIKSTNIELLKLLEDCKTNLQKYAQFISQIKRHDSEIKNAKYYEDLLENHRNLAKVCDKQLLSLIEVCHDYTNFSNRN</sequence>
<reference evidence="2 3" key="1">
    <citation type="submission" date="2020-04" db="EMBL/GenBank/DDBJ databases">
        <title>Acinetobacter Taxon 24.</title>
        <authorList>
            <person name="Nemec A."/>
            <person name="Radolfova-Krizova L."/>
            <person name="Higgins P.G."/>
            <person name="Spanelova P."/>
        </authorList>
    </citation>
    <scope>NUCLEOTIDE SEQUENCE [LARGE SCALE GENOMIC DNA]</scope>
    <source>
        <strain evidence="2 3">ANC 4280</strain>
    </source>
</reference>
<evidence type="ECO:0000313" key="2">
    <source>
        <dbReference type="EMBL" id="NNH37897.1"/>
    </source>
</evidence>
<gene>
    <name evidence="2" type="ORF">HLH11_04360</name>
</gene>
<organism evidence="2 3">
    <name type="scientific">Acinetobacter terrae</name>
    <dbReference type="NCBI Taxonomy" id="2731247"/>
    <lineage>
        <taxon>Bacteria</taxon>
        <taxon>Pseudomonadati</taxon>
        <taxon>Pseudomonadota</taxon>
        <taxon>Gammaproteobacteria</taxon>
        <taxon>Moraxellales</taxon>
        <taxon>Moraxellaceae</taxon>
        <taxon>Acinetobacter</taxon>
        <taxon>Acinetobacter Taxon 24</taxon>
    </lineage>
</organism>
<comment type="caution">
    <text evidence="2">The sequence shown here is derived from an EMBL/GenBank/DDBJ whole genome shotgun (WGS) entry which is preliminary data.</text>
</comment>